<accession>A0ABR1M408</accession>
<reference evidence="2 3" key="1">
    <citation type="submission" date="2024-04" db="EMBL/GenBank/DDBJ databases">
        <title>Phyllosticta paracitricarpa is synonymous to the EU quarantine fungus P. citricarpa based on phylogenomic analyses.</title>
        <authorList>
            <consortium name="Lawrence Berkeley National Laboratory"/>
            <person name="Van Ingen-Buijs V.A."/>
            <person name="Van Westerhoven A.C."/>
            <person name="Haridas S."/>
            <person name="Skiadas P."/>
            <person name="Martin F."/>
            <person name="Groenewald J.Z."/>
            <person name="Crous P.W."/>
            <person name="Seidl M.F."/>
        </authorList>
    </citation>
    <scope>NUCLEOTIDE SEQUENCE [LARGE SCALE GENOMIC DNA]</scope>
    <source>
        <strain evidence="2 3">CBS 122670</strain>
    </source>
</reference>
<sequence>MAVSRLTDWMDGWSIWRIGVGGGGGSGGRELRCRYVVVIFWCACRLCVEVYVLRHLRTSCSVPPGPAIHPSIQSASHERETTDGSLGQHDASVMLSVRSAAASRLPSSQTELPSPECISRHQAPNAPNEARLFARWQRCHSAAMAAALENSDGRSSQSRRGSPARPRRGKKGTRQQISVNVGWAAADYVDLAARSAVVGWAPPM</sequence>
<keyword evidence="3" id="KW-1185">Reference proteome</keyword>
<protein>
    <submittedName>
        <fullName evidence="2">Uncharacterized protein</fullName>
    </submittedName>
</protein>
<organism evidence="2 3">
    <name type="scientific">Phyllosticta citricarpa</name>
    <dbReference type="NCBI Taxonomy" id="55181"/>
    <lineage>
        <taxon>Eukaryota</taxon>
        <taxon>Fungi</taxon>
        <taxon>Dikarya</taxon>
        <taxon>Ascomycota</taxon>
        <taxon>Pezizomycotina</taxon>
        <taxon>Dothideomycetes</taxon>
        <taxon>Dothideomycetes incertae sedis</taxon>
        <taxon>Botryosphaeriales</taxon>
        <taxon>Phyllostictaceae</taxon>
        <taxon>Phyllosticta</taxon>
    </lineage>
</organism>
<evidence type="ECO:0000256" key="1">
    <source>
        <dbReference type="SAM" id="MobiDB-lite"/>
    </source>
</evidence>
<feature type="compositionally biased region" description="Low complexity" evidence="1">
    <location>
        <begin position="153"/>
        <end position="164"/>
    </location>
</feature>
<name>A0ABR1M408_9PEZI</name>
<comment type="caution">
    <text evidence="2">The sequence shown here is derived from an EMBL/GenBank/DDBJ whole genome shotgun (WGS) entry which is preliminary data.</text>
</comment>
<feature type="region of interest" description="Disordered" evidence="1">
    <location>
        <begin position="147"/>
        <end position="176"/>
    </location>
</feature>
<evidence type="ECO:0000313" key="2">
    <source>
        <dbReference type="EMBL" id="KAK7541582.1"/>
    </source>
</evidence>
<gene>
    <name evidence="2" type="ORF">IWX46DRAFT_182554</name>
</gene>
<dbReference type="Proteomes" id="UP001365128">
    <property type="component" value="Unassembled WGS sequence"/>
</dbReference>
<evidence type="ECO:0000313" key="3">
    <source>
        <dbReference type="Proteomes" id="UP001365128"/>
    </source>
</evidence>
<dbReference type="EMBL" id="JBBPDW010000024">
    <property type="protein sequence ID" value="KAK7541582.1"/>
    <property type="molecule type" value="Genomic_DNA"/>
</dbReference>
<proteinExistence type="predicted"/>